<dbReference type="PANTHER" id="PTHR36810:SF1">
    <property type="entry name" value="OS05G0232200 PROTEIN"/>
    <property type="match status" value="1"/>
</dbReference>
<proteinExistence type="predicted"/>
<dbReference type="PANTHER" id="PTHR36810">
    <property type="entry name" value="BNACNNG47150D PROTEIN"/>
    <property type="match status" value="1"/>
</dbReference>
<gene>
    <name evidence="3" type="ORF">PVK06_022134</name>
</gene>
<evidence type="ECO:0000256" key="1">
    <source>
        <dbReference type="SAM" id="MobiDB-lite"/>
    </source>
</evidence>
<name>A0ABR0P7M4_GOSAR</name>
<dbReference type="Proteomes" id="UP001358586">
    <property type="component" value="Chromosome 7"/>
</dbReference>
<evidence type="ECO:0000313" key="3">
    <source>
        <dbReference type="EMBL" id="KAK5817211.1"/>
    </source>
</evidence>
<keyword evidence="4" id="KW-1185">Reference proteome</keyword>
<feature type="signal peptide" evidence="2">
    <location>
        <begin position="1"/>
        <end position="23"/>
    </location>
</feature>
<dbReference type="EMBL" id="JARKNE010000007">
    <property type="protein sequence ID" value="KAK5817211.1"/>
    <property type="molecule type" value="Genomic_DNA"/>
</dbReference>
<feature type="region of interest" description="Disordered" evidence="1">
    <location>
        <begin position="216"/>
        <end position="247"/>
    </location>
</feature>
<evidence type="ECO:0000256" key="2">
    <source>
        <dbReference type="SAM" id="SignalP"/>
    </source>
</evidence>
<comment type="caution">
    <text evidence="3">The sequence shown here is derived from an EMBL/GenBank/DDBJ whole genome shotgun (WGS) entry which is preliminary data.</text>
</comment>
<keyword evidence="2" id="KW-0732">Signal</keyword>
<protein>
    <submittedName>
        <fullName evidence="3">Uncharacterized protein</fullName>
    </submittedName>
</protein>
<organism evidence="3 4">
    <name type="scientific">Gossypium arboreum</name>
    <name type="common">Tree cotton</name>
    <name type="synonym">Gossypium nanking</name>
    <dbReference type="NCBI Taxonomy" id="29729"/>
    <lineage>
        <taxon>Eukaryota</taxon>
        <taxon>Viridiplantae</taxon>
        <taxon>Streptophyta</taxon>
        <taxon>Embryophyta</taxon>
        <taxon>Tracheophyta</taxon>
        <taxon>Spermatophyta</taxon>
        <taxon>Magnoliopsida</taxon>
        <taxon>eudicotyledons</taxon>
        <taxon>Gunneridae</taxon>
        <taxon>Pentapetalae</taxon>
        <taxon>rosids</taxon>
        <taxon>malvids</taxon>
        <taxon>Malvales</taxon>
        <taxon>Malvaceae</taxon>
        <taxon>Malvoideae</taxon>
        <taxon>Gossypium</taxon>
    </lineage>
</organism>
<accession>A0ABR0P7M4</accession>
<sequence length="271" mass="30117">MFGPVGNCTYWLLVALHSFLANAGNHPSFSSGFQGSPINITIFTISKSPLTTLHDNLIITLQDADGNEITHRVVETKLVVEKGVWDNIFSLKGGWHVHMKLQFVLSEEERQRIRVMREAALKKKHEELCNSGHGSPERASIGYSEVSGPLQSLSRSGLLGDEDTKFDRIYPIQKQKNTDTVPLELEKVNTSKKQGPAVKAHSNIRKMISAFEGSLNQDVKPSAKPPPTISRTRKTGIANSHPNDVETEKMVPPKVTLGMVSTMNMKKQKMY</sequence>
<reference evidence="3 4" key="1">
    <citation type="submission" date="2023-03" db="EMBL/GenBank/DDBJ databases">
        <title>WGS of Gossypium arboreum.</title>
        <authorList>
            <person name="Yu D."/>
        </authorList>
    </citation>
    <scope>NUCLEOTIDE SEQUENCE [LARGE SCALE GENOMIC DNA]</scope>
    <source>
        <tissue evidence="3">Leaf</tissue>
    </source>
</reference>
<feature type="chain" id="PRO_5046305776" evidence="2">
    <location>
        <begin position="24"/>
        <end position="271"/>
    </location>
</feature>
<evidence type="ECO:0000313" key="4">
    <source>
        <dbReference type="Proteomes" id="UP001358586"/>
    </source>
</evidence>